<organism evidence="13 14">
    <name type="scientific">Marinoscillum furvescens DSM 4134</name>
    <dbReference type="NCBI Taxonomy" id="1122208"/>
    <lineage>
        <taxon>Bacteria</taxon>
        <taxon>Pseudomonadati</taxon>
        <taxon>Bacteroidota</taxon>
        <taxon>Cytophagia</taxon>
        <taxon>Cytophagales</taxon>
        <taxon>Reichenbachiellaceae</taxon>
        <taxon>Marinoscillum</taxon>
    </lineage>
</organism>
<keyword evidence="13" id="KW-0675">Receptor</keyword>
<keyword evidence="4 8" id="KW-0812">Transmembrane</keyword>
<gene>
    <name evidence="13" type="ORF">C7460_103179</name>
</gene>
<evidence type="ECO:0000256" key="1">
    <source>
        <dbReference type="ARBA" id="ARBA00004571"/>
    </source>
</evidence>
<keyword evidence="10" id="KW-0732">Signal</keyword>
<dbReference type="AlphaFoldDB" id="A0A3D9L9C6"/>
<evidence type="ECO:0000256" key="3">
    <source>
        <dbReference type="ARBA" id="ARBA00022452"/>
    </source>
</evidence>
<dbReference type="InterPro" id="IPR012910">
    <property type="entry name" value="Plug_dom"/>
</dbReference>
<dbReference type="InterPro" id="IPR023997">
    <property type="entry name" value="TonB-dep_OMP_SusC/RagA_CS"/>
</dbReference>
<keyword evidence="7 8" id="KW-0998">Cell outer membrane</keyword>
<dbReference type="Gene3D" id="2.40.170.20">
    <property type="entry name" value="TonB-dependent receptor, beta-barrel domain"/>
    <property type="match status" value="1"/>
</dbReference>
<dbReference type="GO" id="GO:0009279">
    <property type="term" value="C:cell outer membrane"/>
    <property type="evidence" value="ECO:0007669"/>
    <property type="project" value="UniProtKB-SubCell"/>
</dbReference>
<keyword evidence="3 8" id="KW-1134">Transmembrane beta strand</keyword>
<dbReference type="FunFam" id="2.170.130.10:FF:000008">
    <property type="entry name" value="SusC/RagA family TonB-linked outer membrane protein"/>
    <property type="match status" value="1"/>
</dbReference>
<dbReference type="Gene3D" id="2.60.40.1120">
    <property type="entry name" value="Carboxypeptidase-like, regulatory domain"/>
    <property type="match status" value="1"/>
</dbReference>
<evidence type="ECO:0000313" key="14">
    <source>
        <dbReference type="Proteomes" id="UP000256779"/>
    </source>
</evidence>
<keyword evidence="14" id="KW-1185">Reference proteome</keyword>
<feature type="chain" id="PRO_5017694004" evidence="10">
    <location>
        <begin position="25"/>
        <end position="1000"/>
    </location>
</feature>
<keyword evidence="2 8" id="KW-0813">Transport</keyword>
<dbReference type="SUPFAM" id="SSF56935">
    <property type="entry name" value="Porins"/>
    <property type="match status" value="1"/>
</dbReference>
<dbReference type="InterPro" id="IPR000531">
    <property type="entry name" value="Beta-barrel_TonB"/>
</dbReference>
<dbReference type="Proteomes" id="UP000256779">
    <property type="component" value="Unassembled WGS sequence"/>
</dbReference>
<dbReference type="SUPFAM" id="SSF49464">
    <property type="entry name" value="Carboxypeptidase regulatory domain-like"/>
    <property type="match status" value="1"/>
</dbReference>
<dbReference type="InterPro" id="IPR037066">
    <property type="entry name" value="Plug_dom_sf"/>
</dbReference>
<dbReference type="Pfam" id="PF13715">
    <property type="entry name" value="CarbopepD_reg_2"/>
    <property type="match status" value="1"/>
</dbReference>
<evidence type="ECO:0000256" key="7">
    <source>
        <dbReference type="ARBA" id="ARBA00023237"/>
    </source>
</evidence>
<comment type="subcellular location">
    <subcellularLocation>
        <location evidence="1 8">Cell outer membrane</location>
        <topology evidence="1 8">Multi-pass membrane protein</topology>
    </subcellularLocation>
</comment>
<name>A0A3D9L9C6_MARFU</name>
<evidence type="ECO:0000256" key="6">
    <source>
        <dbReference type="ARBA" id="ARBA00023136"/>
    </source>
</evidence>
<dbReference type="NCBIfam" id="TIGR04057">
    <property type="entry name" value="SusC_RagA_signa"/>
    <property type="match status" value="1"/>
</dbReference>
<dbReference type="InterPro" id="IPR023996">
    <property type="entry name" value="TonB-dep_OMP_SusC/RagA"/>
</dbReference>
<evidence type="ECO:0000256" key="4">
    <source>
        <dbReference type="ARBA" id="ARBA00022692"/>
    </source>
</evidence>
<comment type="caution">
    <text evidence="13">The sequence shown here is derived from an EMBL/GenBank/DDBJ whole genome shotgun (WGS) entry which is preliminary data.</text>
</comment>
<dbReference type="Pfam" id="PF00593">
    <property type="entry name" value="TonB_dep_Rec_b-barrel"/>
    <property type="match status" value="1"/>
</dbReference>
<protein>
    <submittedName>
        <fullName evidence="13">Iron complex outermembrane receptor protein</fullName>
    </submittedName>
</protein>
<dbReference type="Pfam" id="PF07715">
    <property type="entry name" value="Plug"/>
    <property type="match status" value="1"/>
</dbReference>
<accession>A0A3D9L9C6</accession>
<evidence type="ECO:0000256" key="8">
    <source>
        <dbReference type="PROSITE-ProRule" id="PRU01360"/>
    </source>
</evidence>
<evidence type="ECO:0000313" key="13">
    <source>
        <dbReference type="EMBL" id="REE01662.1"/>
    </source>
</evidence>
<evidence type="ECO:0000259" key="12">
    <source>
        <dbReference type="Pfam" id="PF07715"/>
    </source>
</evidence>
<dbReference type="FunFam" id="2.60.40.1120:FF:000003">
    <property type="entry name" value="Outer membrane protein Omp121"/>
    <property type="match status" value="1"/>
</dbReference>
<dbReference type="InterPro" id="IPR036942">
    <property type="entry name" value="Beta-barrel_TonB_sf"/>
</dbReference>
<proteinExistence type="inferred from homology"/>
<evidence type="ECO:0000256" key="10">
    <source>
        <dbReference type="SAM" id="SignalP"/>
    </source>
</evidence>
<comment type="similarity">
    <text evidence="8 9">Belongs to the TonB-dependent receptor family.</text>
</comment>
<dbReference type="InterPro" id="IPR039426">
    <property type="entry name" value="TonB-dep_rcpt-like"/>
</dbReference>
<dbReference type="PROSITE" id="PS52016">
    <property type="entry name" value="TONB_DEPENDENT_REC_3"/>
    <property type="match status" value="1"/>
</dbReference>
<evidence type="ECO:0000259" key="11">
    <source>
        <dbReference type="Pfam" id="PF00593"/>
    </source>
</evidence>
<feature type="signal peptide" evidence="10">
    <location>
        <begin position="1"/>
        <end position="24"/>
    </location>
</feature>
<evidence type="ECO:0000256" key="5">
    <source>
        <dbReference type="ARBA" id="ARBA00023077"/>
    </source>
</evidence>
<reference evidence="13 14" key="1">
    <citation type="submission" date="2018-07" db="EMBL/GenBank/DDBJ databases">
        <title>Genomic Encyclopedia of Type Strains, Phase IV (KMG-IV): sequencing the most valuable type-strain genomes for metagenomic binning, comparative biology and taxonomic classification.</title>
        <authorList>
            <person name="Goeker M."/>
        </authorList>
    </citation>
    <scope>NUCLEOTIDE SEQUENCE [LARGE SCALE GENOMIC DNA]</scope>
    <source>
        <strain evidence="13 14">DSM 4134</strain>
    </source>
</reference>
<sequence length="1000" mass="109026">MKKSYFKASLAVILTLLTSISLLAQERVVSGTVTDASDGNPIPGANVVVKGTTSGTVTDIDGNYTISVSDETVLIFSFIGYASTEVSVGNRSTVDVALSLDIQSLSEVVVIGYGEQEKGDVTGVVAAVDADEFNKGAIVSPQELLTGKVAGVQITSNSGEPGGKSTIRIRGGTSITAGNEPLFVIDGVPITNDAHDPGGQSGGRNPLNFLNPADIANITVLKDASAAAIYGSRGANGVVIITTKSGKKGDKARVTYDGYFSVAEMAGEINMLNADEFSNVIIAKHADKIGLIGEANTNWYDQITQRALGQNHNLSVSGGTDNASYRVSVNHQDIEGVIKNSYTQRTGVSLNYNQSLLDDKLNITANIKSSYTKDRFDAGAVGAAIVFDPTQPVYDAGSRWGGYFEYDADLAPDNPVSSTNQVQGFGEYVRNLGNIQIEYKLPVEGLSAKANLAYDVNFGERRRFQPYTLRNQSADSGEVRIENLKRINPLMNFLLTYKKDLPSIQSAIDVTGGYEFQQFSSDFPSYRAYNLPTNVYSFYSANVAEESETFNFHQSNRIISFFGRLNYSLLDRYLLTATVRRDGSSRFGPDNQYGIFPSLALGWRIIDEPFMAGVSNIFSDLKVRASYGITGNQEFSNYQYLATYTPGQITAQYQFGNDFVSTIRPNGYDQGIKWEETTSFNYGIDFGFFDGRLTGSVEYYEKYTDDLLFEVAVPAGTNLTNRIITNIGEVENKGIELALNGYIIDNADFQWTAGFNIAHNKNRIVTLDGSDSEDFEGFLTGGINGGTGNNIQILKVGEQVNSFYVFKAKLDEDGLPLEDGIDHNEDGQINLADIYEDTNGDETVNSEDRDIYKSPAPDLIMGLTSNMKYKGFDFSFTVRSNVGGYVYNNIASSSGFYNGMEGASNWLQNVHASVLETNYSTPQYFSDYYVEDASFVRIDNVSLGYTFSQLEQANIRVYGTVQNAFVLSGYSGLDPEVGGGIDNNPYPRARTFLLGLSLGF</sequence>
<dbReference type="OrthoDB" id="9768177at2"/>
<keyword evidence="6 8" id="KW-0472">Membrane</keyword>
<keyword evidence="5 9" id="KW-0798">TonB box</keyword>
<dbReference type="RefSeq" id="WP_115866941.1">
    <property type="nucleotide sequence ID" value="NZ_QREG01000003.1"/>
</dbReference>
<evidence type="ECO:0000256" key="9">
    <source>
        <dbReference type="RuleBase" id="RU003357"/>
    </source>
</evidence>
<dbReference type="Gene3D" id="2.170.130.10">
    <property type="entry name" value="TonB-dependent receptor, plug domain"/>
    <property type="match status" value="1"/>
</dbReference>
<evidence type="ECO:0000256" key="2">
    <source>
        <dbReference type="ARBA" id="ARBA00022448"/>
    </source>
</evidence>
<dbReference type="EMBL" id="QREG01000003">
    <property type="protein sequence ID" value="REE01662.1"/>
    <property type="molecule type" value="Genomic_DNA"/>
</dbReference>
<dbReference type="NCBIfam" id="TIGR04056">
    <property type="entry name" value="OMP_RagA_SusC"/>
    <property type="match status" value="1"/>
</dbReference>
<feature type="domain" description="TonB-dependent receptor plug" evidence="12">
    <location>
        <begin position="119"/>
        <end position="238"/>
    </location>
</feature>
<feature type="domain" description="TonB-dependent receptor-like beta-barrel" evidence="11">
    <location>
        <begin position="388"/>
        <end position="963"/>
    </location>
</feature>
<dbReference type="InterPro" id="IPR008969">
    <property type="entry name" value="CarboxyPept-like_regulatory"/>
</dbReference>